<evidence type="ECO:0000256" key="3">
    <source>
        <dbReference type="ARBA" id="ARBA00023163"/>
    </source>
</evidence>
<dbReference type="EMBL" id="CP034235">
    <property type="protein sequence ID" value="QGQ95145.1"/>
    <property type="molecule type" value="Genomic_DNA"/>
</dbReference>
<dbReference type="InterPro" id="IPR037923">
    <property type="entry name" value="HTH-like"/>
</dbReference>
<evidence type="ECO:0000313" key="6">
    <source>
        <dbReference type="Proteomes" id="UP000426246"/>
    </source>
</evidence>
<keyword evidence="1" id="KW-0805">Transcription regulation</keyword>
<organism evidence="5 6">
    <name type="scientific">Paenibacillus psychroresistens</name>
    <dbReference type="NCBI Taxonomy" id="1778678"/>
    <lineage>
        <taxon>Bacteria</taxon>
        <taxon>Bacillati</taxon>
        <taxon>Bacillota</taxon>
        <taxon>Bacilli</taxon>
        <taxon>Bacillales</taxon>
        <taxon>Paenibacillaceae</taxon>
        <taxon>Paenibacillus</taxon>
    </lineage>
</organism>
<dbReference type="InterPro" id="IPR009057">
    <property type="entry name" value="Homeodomain-like_sf"/>
</dbReference>
<accession>A0A6B8RHR7</accession>
<protein>
    <submittedName>
        <fullName evidence="5">AraC family transcriptional regulator</fullName>
    </submittedName>
</protein>
<reference evidence="6" key="1">
    <citation type="submission" date="2018-11" db="EMBL/GenBank/DDBJ databases">
        <title>Complete genome sequence of Paenibacillus sp. ML311-T8.</title>
        <authorList>
            <person name="Nam Y.-D."/>
            <person name="Kang J."/>
            <person name="Chung W.-H."/>
            <person name="Park Y.S."/>
        </authorList>
    </citation>
    <scope>NUCLEOTIDE SEQUENCE [LARGE SCALE GENOMIC DNA]</scope>
    <source>
        <strain evidence="6">ML311-T8</strain>
    </source>
</reference>
<dbReference type="SUPFAM" id="SSF51215">
    <property type="entry name" value="Regulatory protein AraC"/>
    <property type="match status" value="1"/>
</dbReference>
<keyword evidence="3" id="KW-0804">Transcription</keyword>
<dbReference type="KEGG" id="ppsc:EHS13_09735"/>
<dbReference type="Gene3D" id="1.10.10.60">
    <property type="entry name" value="Homeodomain-like"/>
    <property type="match status" value="2"/>
</dbReference>
<dbReference type="PROSITE" id="PS01124">
    <property type="entry name" value="HTH_ARAC_FAMILY_2"/>
    <property type="match status" value="1"/>
</dbReference>
<proteinExistence type="predicted"/>
<dbReference type="InterPro" id="IPR018060">
    <property type="entry name" value="HTH_AraC"/>
</dbReference>
<dbReference type="Pfam" id="PF12833">
    <property type="entry name" value="HTH_18"/>
    <property type="match status" value="1"/>
</dbReference>
<sequence>MKAVGMLVMLDRLKRHLEDLQLKVTDVGFVRVSAQWKHHNHITLNNCLYYFVEGEGSIQIRDQIFSPLPGQLFLLPAGAMISFSTAANNPFRQYYCHFNAFVGSMPLFQLIDSPLFLQIQDKAKLERLFKKLHRTFKSGDLLAILSVKAIMYELLGFIWMEEKEALKLTTTSFGQRWNDILQYIEEHLMEPISIEHVARHFNYSPKYFFRYFKMTFGVTPHQYIIKLKMERAKQLLLTTDWQVSYIANRVGMERTSFSRFFQKYTNMSPRQFQSSKELN</sequence>
<dbReference type="SMART" id="SM00342">
    <property type="entry name" value="HTH_ARAC"/>
    <property type="match status" value="1"/>
</dbReference>
<dbReference type="InterPro" id="IPR003313">
    <property type="entry name" value="AraC-bd"/>
</dbReference>
<dbReference type="PANTHER" id="PTHR43280">
    <property type="entry name" value="ARAC-FAMILY TRANSCRIPTIONAL REGULATOR"/>
    <property type="match status" value="1"/>
</dbReference>
<evidence type="ECO:0000256" key="1">
    <source>
        <dbReference type="ARBA" id="ARBA00023015"/>
    </source>
</evidence>
<keyword evidence="6" id="KW-1185">Reference proteome</keyword>
<dbReference type="InterPro" id="IPR018062">
    <property type="entry name" value="HTH_AraC-typ_CS"/>
</dbReference>
<feature type="domain" description="HTH araC/xylS-type" evidence="4">
    <location>
        <begin position="178"/>
        <end position="275"/>
    </location>
</feature>
<evidence type="ECO:0000313" key="5">
    <source>
        <dbReference type="EMBL" id="QGQ95145.1"/>
    </source>
</evidence>
<dbReference type="Gene3D" id="2.60.120.280">
    <property type="entry name" value="Regulatory protein AraC"/>
    <property type="match status" value="1"/>
</dbReference>
<dbReference type="PROSITE" id="PS00041">
    <property type="entry name" value="HTH_ARAC_FAMILY_1"/>
    <property type="match status" value="1"/>
</dbReference>
<dbReference type="SUPFAM" id="SSF46689">
    <property type="entry name" value="Homeodomain-like"/>
    <property type="match status" value="2"/>
</dbReference>
<dbReference type="GO" id="GO:0043565">
    <property type="term" value="F:sequence-specific DNA binding"/>
    <property type="evidence" value="ECO:0007669"/>
    <property type="project" value="InterPro"/>
</dbReference>
<evidence type="ECO:0000256" key="2">
    <source>
        <dbReference type="ARBA" id="ARBA00023125"/>
    </source>
</evidence>
<dbReference type="Proteomes" id="UP000426246">
    <property type="component" value="Chromosome"/>
</dbReference>
<dbReference type="PANTHER" id="PTHR43280:SF30">
    <property type="entry name" value="MMSAB OPERON REGULATORY PROTEIN"/>
    <property type="match status" value="1"/>
</dbReference>
<dbReference type="AlphaFoldDB" id="A0A6B8RHR7"/>
<evidence type="ECO:0000259" key="4">
    <source>
        <dbReference type="PROSITE" id="PS01124"/>
    </source>
</evidence>
<gene>
    <name evidence="5" type="ORF">EHS13_09735</name>
</gene>
<dbReference type="GO" id="GO:0003700">
    <property type="term" value="F:DNA-binding transcription factor activity"/>
    <property type="evidence" value="ECO:0007669"/>
    <property type="project" value="InterPro"/>
</dbReference>
<dbReference type="Pfam" id="PF02311">
    <property type="entry name" value="AraC_binding"/>
    <property type="match status" value="1"/>
</dbReference>
<name>A0A6B8RHR7_9BACL</name>
<keyword evidence="2" id="KW-0238">DNA-binding</keyword>